<protein>
    <recommendedName>
        <fullName evidence="4">threonine ammonia-lyase</fullName>
        <ecNumber evidence="4">4.3.1.19</ecNumber>
    </recommendedName>
    <alternativeName>
        <fullName evidence="8">Threonine deaminase</fullName>
    </alternativeName>
</protein>
<dbReference type="Gene3D" id="3.40.50.1100">
    <property type="match status" value="2"/>
</dbReference>
<dbReference type="Pfam" id="PF00291">
    <property type="entry name" value="PALP"/>
    <property type="match status" value="1"/>
</dbReference>
<dbReference type="GO" id="GO:0006567">
    <property type="term" value="P:L-threonine catabolic process"/>
    <property type="evidence" value="ECO:0007669"/>
    <property type="project" value="TreeGrafter"/>
</dbReference>
<dbReference type="InterPro" id="IPR050147">
    <property type="entry name" value="Ser/Thr_Dehydratase"/>
</dbReference>
<evidence type="ECO:0000256" key="1">
    <source>
        <dbReference type="ARBA" id="ARBA00001274"/>
    </source>
</evidence>
<proteinExistence type="inferred from homology"/>
<keyword evidence="11" id="KW-1185">Reference proteome</keyword>
<dbReference type="SUPFAM" id="SSF53686">
    <property type="entry name" value="Tryptophan synthase beta subunit-like PLP-dependent enzymes"/>
    <property type="match status" value="1"/>
</dbReference>
<keyword evidence="5" id="KW-0663">Pyridoxal phosphate</keyword>
<comment type="cofactor">
    <cofactor evidence="2">
        <name>pyridoxal 5'-phosphate</name>
        <dbReference type="ChEBI" id="CHEBI:597326"/>
    </cofactor>
</comment>
<dbReference type="EMBL" id="VLLL01000005">
    <property type="protein sequence ID" value="TWJ14634.1"/>
    <property type="molecule type" value="Genomic_DNA"/>
</dbReference>
<sequence length="327" mass="34035">MTPPTITDVHRAANGLRGRLAPTPLLSYPALDEITGTRVLVKHENLQPTGAFKVRGGLTLLAGMDPAERERGVVGYSTGNHAQSLAYAAREFGVPCLIVMPEAANPVKARAVRRLGAELVTHGPDFEAATAHAHELARDRGMRLVGAADEPGIIAGVATAYLEILTAAPDLSAIVVPVGSGTGAAAACLVAAAVNPACRIVAVQSESSPAGYESWRSGTPERRPNRTAVEGLATGSGFALPQSMLRDRLHDFRLVTDDRIARAQWMMLSRARTVAEGAGAAALAAVLDDPEDFSDGPIAIVCTGGNAAEAELRRCVALASSTEPGFH</sequence>
<evidence type="ECO:0000259" key="9">
    <source>
        <dbReference type="Pfam" id="PF00291"/>
    </source>
</evidence>
<keyword evidence="6" id="KW-0456">Lyase</keyword>
<evidence type="ECO:0000256" key="5">
    <source>
        <dbReference type="ARBA" id="ARBA00022898"/>
    </source>
</evidence>
<dbReference type="GO" id="GO:0004794">
    <property type="term" value="F:threonine deaminase activity"/>
    <property type="evidence" value="ECO:0007669"/>
    <property type="project" value="UniProtKB-EC"/>
</dbReference>
<evidence type="ECO:0000256" key="7">
    <source>
        <dbReference type="ARBA" id="ARBA00025527"/>
    </source>
</evidence>
<dbReference type="Proteomes" id="UP000321617">
    <property type="component" value="Unassembled WGS sequence"/>
</dbReference>
<comment type="function">
    <text evidence="7">Catalyzes the anaerobic formation of alpha-ketobutyrate and ammonia from threonine in a two-step reaction. The first step involved a dehydration of threonine and a production of enamine intermediates (aminocrotonate), which tautomerizes to its imine form (iminobutyrate). Both intermediates are unstable and short-lived. The second step is the nonenzymatic hydrolysis of the enamine/imine intermediates to form 2-ketobutyrate and free ammonia. In the low water environment of the cell, the second step is accelerated by RidA.</text>
</comment>
<dbReference type="InterPro" id="IPR036052">
    <property type="entry name" value="TrpB-like_PALP_sf"/>
</dbReference>
<feature type="domain" description="Tryptophan synthase beta chain-like PALP" evidence="9">
    <location>
        <begin position="20"/>
        <end position="304"/>
    </location>
</feature>
<dbReference type="InterPro" id="IPR001926">
    <property type="entry name" value="TrpB-like_PALP"/>
</dbReference>
<dbReference type="AlphaFoldDB" id="A0A562V9S7"/>
<accession>A0A562V9S7</accession>
<evidence type="ECO:0000256" key="4">
    <source>
        <dbReference type="ARBA" id="ARBA00012096"/>
    </source>
</evidence>
<dbReference type="GO" id="GO:0006565">
    <property type="term" value="P:L-serine catabolic process"/>
    <property type="evidence" value="ECO:0007669"/>
    <property type="project" value="TreeGrafter"/>
</dbReference>
<organism evidence="10 11">
    <name type="scientific">Stackebrandtia albiflava</name>
    <dbReference type="NCBI Taxonomy" id="406432"/>
    <lineage>
        <taxon>Bacteria</taxon>
        <taxon>Bacillati</taxon>
        <taxon>Actinomycetota</taxon>
        <taxon>Actinomycetes</taxon>
        <taxon>Glycomycetales</taxon>
        <taxon>Glycomycetaceae</taxon>
        <taxon>Stackebrandtia</taxon>
    </lineage>
</organism>
<dbReference type="PANTHER" id="PTHR48078:SF7">
    <property type="entry name" value="BLL6502 PROTEIN"/>
    <property type="match status" value="1"/>
</dbReference>
<evidence type="ECO:0000256" key="2">
    <source>
        <dbReference type="ARBA" id="ARBA00001933"/>
    </source>
</evidence>
<dbReference type="FunFam" id="3.40.50.1100:FF:000005">
    <property type="entry name" value="Threonine dehydratase catabolic"/>
    <property type="match status" value="1"/>
</dbReference>
<comment type="similarity">
    <text evidence="3">Belongs to the serine/threonine dehydratase family.</text>
</comment>
<evidence type="ECO:0000256" key="3">
    <source>
        <dbReference type="ARBA" id="ARBA00010869"/>
    </source>
</evidence>
<reference evidence="10 11" key="1">
    <citation type="journal article" date="2013" name="Stand. Genomic Sci.">
        <title>Genomic Encyclopedia of Type Strains, Phase I: The one thousand microbial genomes (KMG-I) project.</title>
        <authorList>
            <person name="Kyrpides N.C."/>
            <person name="Woyke T."/>
            <person name="Eisen J.A."/>
            <person name="Garrity G."/>
            <person name="Lilburn T.G."/>
            <person name="Beck B.J."/>
            <person name="Whitman W.B."/>
            <person name="Hugenholtz P."/>
            <person name="Klenk H.P."/>
        </authorList>
    </citation>
    <scope>NUCLEOTIDE SEQUENCE [LARGE SCALE GENOMIC DNA]</scope>
    <source>
        <strain evidence="10 11">DSM 45044</strain>
    </source>
</reference>
<dbReference type="RefSeq" id="WP_147131984.1">
    <property type="nucleotide sequence ID" value="NZ_BAABIJ010000001.1"/>
</dbReference>
<evidence type="ECO:0000313" key="11">
    <source>
        <dbReference type="Proteomes" id="UP000321617"/>
    </source>
</evidence>
<name>A0A562V9S7_9ACTN</name>
<comment type="catalytic activity">
    <reaction evidence="1">
        <text>L-threonine = 2-oxobutanoate + NH4(+)</text>
        <dbReference type="Rhea" id="RHEA:22108"/>
        <dbReference type="ChEBI" id="CHEBI:16763"/>
        <dbReference type="ChEBI" id="CHEBI:28938"/>
        <dbReference type="ChEBI" id="CHEBI:57926"/>
        <dbReference type="EC" id="4.3.1.19"/>
    </reaction>
</comment>
<dbReference type="EC" id="4.3.1.19" evidence="4"/>
<dbReference type="GO" id="GO:0003941">
    <property type="term" value="F:L-serine ammonia-lyase activity"/>
    <property type="evidence" value="ECO:0007669"/>
    <property type="project" value="TreeGrafter"/>
</dbReference>
<evidence type="ECO:0000313" key="10">
    <source>
        <dbReference type="EMBL" id="TWJ14634.1"/>
    </source>
</evidence>
<dbReference type="OrthoDB" id="9811476at2"/>
<gene>
    <name evidence="10" type="ORF">LX16_0320</name>
</gene>
<evidence type="ECO:0000256" key="6">
    <source>
        <dbReference type="ARBA" id="ARBA00023239"/>
    </source>
</evidence>
<evidence type="ECO:0000256" key="8">
    <source>
        <dbReference type="ARBA" id="ARBA00031427"/>
    </source>
</evidence>
<dbReference type="GO" id="GO:0009097">
    <property type="term" value="P:isoleucine biosynthetic process"/>
    <property type="evidence" value="ECO:0007669"/>
    <property type="project" value="TreeGrafter"/>
</dbReference>
<comment type="caution">
    <text evidence="10">The sequence shown here is derived from an EMBL/GenBank/DDBJ whole genome shotgun (WGS) entry which is preliminary data.</text>
</comment>
<dbReference type="PANTHER" id="PTHR48078">
    <property type="entry name" value="THREONINE DEHYDRATASE, MITOCHONDRIAL-RELATED"/>
    <property type="match status" value="1"/>
</dbReference>